<name>A0ABQ1IVF6_9PROT</name>
<sequence length="337" mass="34841">MRSLPAGLGAALTRPLTTFARLWRVERQDGVVIGLTDHDRDLVVEGTTYLARGGMVPGAVDARLGLDVDGLDVSGYLDETALSAAAIARGSFDDAVVEVALADWSAPEAGRLLLARGRMGEITVTGSRWRAELRGLSQRLMQGIGTAYGPDCDADFADRRCGVAIDGPAWAPLTAKVAGDTVAVTPAGGPARRAVAQMAGTTGAVAPAWTAMLGASLGDGSVSWVIGPAYEVEGVIATGDALFLTDPSRDEPAGWFDGGRLTILSGAMAGVAGDVAQGGAGMIVPARPLPEPPPPGTAYRLRVGCDRQIETCAGRFRNTLNFRGFPFVPDPGAITRT</sequence>
<protein>
    <recommendedName>
        <fullName evidence="1">Bacteriophage phiJL001 Gp84 C-terminal domain-containing protein</fullName>
    </recommendedName>
</protein>
<reference evidence="3" key="1">
    <citation type="journal article" date="2019" name="Int. J. Syst. Evol. Microbiol.">
        <title>The Global Catalogue of Microorganisms (GCM) 10K type strain sequencing project: providing services to taxonomists for standard genome sequencing and annotation.</title>
        <authorList>
            <consortium name="The Broad Institute Genomics Platform"/>
            <consortium name="The Broad Institute Genome Sequencing Center for Infectious Disease"/>
            <person name="Wu L."/>
            <person name="Ma J."/>
        </authorList>
    </citation>
    <scope>NUCLEOTIDE SEQUENCE [LARGE SCALE GENOMIC DNA]</scope>
    <source>
        <strain evidence="3">CGMCC 1.10188</strain>
    </source>
</reference>
<evidence type="ECO:0000313" key="3">
    <source>
        <dbReference type="Proteomes" id="UP000603352"/>
    </source>
</evidence>
<dbReference type="Proteomes" id="UP000603352">
    <property type="component" value="Unassembled WGS sequence"/>
</dbReference>
<dbReference type="Pfam" id="PF09356">
    <property type="entry name" value="Phage_BR0599"/>
    <property type="match status" value="1"/>
</dbReference>
<comment type="caution">
    <text evidence="2">The sequence shown here is derived from an EMBL/GenBank/DDBJ whole genome shotgun (WGS) entry which is preliminary data.</text>
</comment>
<evidence type="ECO:0000313" key="2">
    <source>
        <dbReference type="EMBL" id="GGB51483.1"/>
    </source>
</evidence>
<organism evidence="2 3">
    <name type="scientific">Tistrella bauzanensis</name>
    <dbReference type="NCBI Taxonomy" id="657419"/>
    <lineage>
        <taxon>Bacteria</taxon>
        <taxon>Pseudomonadati</taxon>
        <taxon>Pseudomonadota</taxon>
        <taxon>Alphaproteobacteria</taxon>
        <taxon>Geminicoccales</taxon>
        <taxon>Geminicoccaceae</taxon>
        <taxon>Tistrella</taxon>
    </lineage>
</organism>
<dbReference type="RefSeq" id="WP_188580336.1">
    <property type="nucleotide sequence ID" value="NZ_BMDZ01000048.1"/>
</dbReference>
<dbReference type="Pfam" id="PF09931">
    <property type="entry name" value="Phage_phiJL001_Gp84_N"/>
    <property type="match status" value="1"/>
</dbReference>
<evidence type="ECO:0000259" key="1">
    <source>
        <dbReference type="Pfam" id="PF09356"/>
    </source>
</evidence>
<feature type="domain" description="Bacteriophage phiJL001 Gp84 C-terminal" evidence="1">
    <location>
        <begin position="254"/>
        <end position="330"/>
    </location>
</feature>
<keyword evidence="3" id="KW-1185">Reference proteome</keyword>
<gene>
    <name evidence="2" type="ORF">GCM10011505_35680</name>
</gene>
<dbReference type="NCBIfam" id="TIGR02218">
    <property type="entry name" value="phg_TIGR02218"/>
    <property type="match status" value="1"/>
</dbReference>
<accession>A0ABQ1IVF6</accession>
<dbReference type="InterPro" id="IPR011928">
    <property type="entry name" value="Phage_phiJL001_Gp84"/>
</dbReference>
<dbReference type="EMBL" id="BMDZ01000048">
    <property type="protein sequence ID" value="GGB51483.1"/>
    <property type="molecule type" value="Genomic_DNA"/>
</dbReference>
<proteinExistence type="predicted"/>
<dbReference type="InterPro" id="IPR018964">
    <property type="entry name" value="Phage_phiJL001_Gp84_C"/>
</dbReference>